<keyword evidence="3 10" id="KW-0812">Transmembrane</keyword>
<accession>A0A5Q0HCU3</accession>
<dbReference type="GO" id="GO:0005886">
    <property type="term" value="C:plasma membrane"/>
    <property type="evidence" value="ECO:0007669"/>
    <property type="project" value="UniProtKB-SubCell"/>
</dbReference>
<feature type="transmembrane region" description="Helical" evidence="10">
    <location>
        <begin position="38"/>
        <end position="63"/>
    </location>
</feature>
<keyword evidence="10" id="KW-0479">Metal-binding</keyword>
<dbReference type="Pfam" id="PF02537">
    <property type="entry name" value="CRCB"/>
    <property type="match status" value="1"/>
</dbReference>
<keyword evidence="10" id="KW-0813">Transport</keyword>
<protein>
    <recommendedName>
        <fullName evidence="10">Fluoride-specific ion channel FluC</fullName>
    </recommendedName>
</protein>
<dbReference type="Proteomes" id="UP000325787">
    <property type="component" value="Chromosome"/>
</dbReference>
<comment type="subcellular location">
    <subcellularLocation>
        <location evidence="1 10">Cell membrane</location>
        <topology evidence="1 10">Multi-pass membrane protein</topology>
    </subcellularLocation>
</comment>
<evidence type="ECO:0000256" key="3">
    <source>
        <dbReference type="ARBA" id="ARBA00022692"/>
    </source>
</evidence>
<comment type="similarity">
    <text evidence="7 10">Belongs to the fluoride channel Fluc/FEX (TC 1.A.43) family.</text>
</comment>
<keyword evidence="2 10" id="KW-1003">Cell membrane</keyword>
<evidence type="ECO:0000256" key="8">
    <source>
        <dbReference type="ARBA" id="ARBA00035585"/>
    </source>
</evidence>
<evidence type="ECO:0000256" key="7">
    <source>
        <dbReference type="ARBA" id="ARBA00035120"/>
    </source>
</evidence>
<sequence>MAGSGARVGSARPAGWRVVAAVALGGGLGGTARYGVGLLVPGLVGTVVVNLVGCALIGVLMVLVPRPHPLARPFLGVGVLGGFTTFSAYALDAVRLGDWRAGAYLVLTVLCGLAATAGAAALTRRVAP</sequence>
<dbReference type="OrthoDB" id="4408652at2"/>
<reference evidence="12" key="1">
    <citation type="journal article" date="2021" name="Curr. Microbiol.">
        <title>Complete genome of nocamycin-producing strain Saccharothrix syringae NRRL B-16468 reveals the biosynthetic potential for secondary metabolites.</title>
        <authorList>
            <person name="Mo X."/>
            <person name="Yang S."/>
        </authorList>
    </citation>
    <scope>NUCLEOTIDE SEQUENCE [LARGE SCALE GENOMIC DNA]</scope>
    <source>
        <strain evidence="12">ATCC 51364 / DSM 43886 / JCM 6844 / KCTC 9398 / NBRC 14523 / NRRL B-16468 / INA 2240</strain>
    </source>
</reference>
<dbReference type="KEGG" id="ssyi:EKG83_07565"/>
<evidence type="ECO:0000256" key="4">
    <source>
        <dbReference type="ARBA" id="ARBA00022989"/>
    </source>
</evidence>
<evidence type="ECO:0000256" key="5">
    <source>
        <dbReference type="ARBA" id="ARBA00023136"/>
    </source>
</evidence>
<keyword evidence="10" id="KW-0915">Sodium</keyword>
<comment type="catalytic activity">
    <reaction evidence="8">
        <text>fluoride(in) = fluoride(out)</text>
        <dbReference type="Rhea" id="RHEA:76159"/>
        <dbReference type="ChEBI" id="CHEBI:17051"/>
    </reaction>
    <physiologicalReaction direction="left-to-right" evidence="8">
        <dbReference type="Rhea" id="RHEA:76160"/>
    </physiologicalReaction>
</comment>
<comment type="function">
    <text evidence="9 10">Fluoride-specific ion channel. Important for reducing fluoride concentration in the cell, thus reducing its toxicity.</text>
</comment>
<evidence type="ECO:0000313" key="11">
    <source>
        <dbReference type="EMBL" id="QFZ24086.1"/>
    </source>
</evidence>
<feature type="transmembrane region" description="Helical" evidence="10">
    <location>
        <begin position="103"/>
        <end position="122"/>
    </location>
</feature>
<keyword evidence="10" id="KW-0406">Ion transport</keyword>
<proteinExistence type="inferred from homology"/>
<organism evidence="11 12">
    <name type="scientific">Saccharothrix syringae</name>
    <name type="common">Nocardiopsis syringae</name>
    <dbReference type="NCBI Taxonomy" id="103733"/>
    <lineage>
        <taxon>Bacteria</taxon>
        <taxon>Bacillati</taxon>
        <taxon>Actinomycetota</taxon>
        <taxon>Actinomycetes</taxon>
        <taxon>Pseudonocardiales</taxon>
        <taxon>Pseudonocardiaceae</taxon>
        <taxon>Saccharothrix</taxon>
    </lineage>
</organism>
<keyword evidence="4 10" id="KW-1133">Transmembrane helix</keyword>
<keyword evidence="5 10" id="KW-0472">Membrane</keyword>
<comment type="activity regulation">
    <text evidence="10">Na(+) is not transported, but it plays an essential structural role and its presence is essential for fluoride channel function.</text>
</comment>
<dbReference type="GO" id="GO:0046872">
    <property type="term" value="F:metal ion binding"/>
    <property type="evidence" value="ECO:0007669"/>
    <property type="project" value="UniProtKB-KW"/>
</dbReference>
<evidence type="ECO:0000256" key="9">
    <source>
        <dbReference type="ARBA" id="ARBA00049940"/>
    </source>
</evidence>
<evidence type="ECO:0000256" key="1">
    <source>
        <dbReference type="ARBA" id="ARBA00004651"/>
    </source>
</evidence>
<feature type="transmembrane region" description="Helical" evidence="10">
    <location>
        <begin position="70"/>
        <end position="91"/>
    </location>
</feature>
<dbReference type="HAMAP" id="MF_00454">
    <property type="entry name" value="FluC"/>
    <property type="match status" value="1"/>
</dbReference>
<dbReference type="AlphaFoldDB" id="A0A5Q0HCU3"/>
<keyword evidence="12" id="KW-1185">Reference proteome</keyword>
<feature type="transmembrane region" description="Helical" evidence="10">
    <location>
        <begin position="14"/>
        <end position="32"/>
    </location>
</feature>
<keyword evidence="6 10" id="KW-0407">Ion channel</keyword>
<feature type="binding site" evidence="10">
    <location>
        <position position="81"/>
    </location>
    <ligand>
        <name>Na(+)</name>
        <dbReference type="ChEBI" id="CHEBI:29101"/>
        <note>structural</note>
    </ligand>
</feature>
<dbReference type="InterPro" id="IPR003691">
    <property type="entry name" value="FluC"/>
</dbReference>
<evidence type="ECO:0000313" key="12">
    <source>
        <dbReference type="Proteomes" id="UP000325787"/>
    </source>
</evidence>
<dbReference type="EMBL" id="CP034550">
    <property type="protein sequence ID" value="QFZ24086.1"/>
    <property type="molecule type" value="Genomic_DNA"/>
</dbReference>
<evidence type="ECO:0000256" key="6">
    <source>
        <dbReference type="ARBA" id="ARBA00023303"/>
    </source>
</evidence>
<feature type="binding site" evidence="10">
    <location>
        <position position="84"/>
    </location>
    <ligand>
        <name>Na(+)</name>
        <dbReference type="ChEBI" id="CHEBI:29101"/>
        <note>structural</note>
    </ligand>
</feature>
<evidence type="ECO:0000256" key="2">
    <source>
        <dbReference type="ARBA" id="ARBA00022475"/>
    </source>
</evidence>
<dbReference type="GO" id="GO:0062054">
    <property type="term" value="F:fluoride channel activity"/>
    <property type="evidence" value="ECO:0007669"/>
    <property type="project" value="UniProtKB-UniRule"/>
</dbReference>
<name>A0A5Q0HCU3_SACSY</name>
<evidence type="ECO:0000256" key="10">
    <source>
        <dbReference type="HAMAP-Rule" id="MF_00454"/>
    </source>
</evidence>
<gene>
    <name evidence="10" type="primary">fluC</name>
    <name evidence="10" type="synonym">crcB</name>
    <name evidence="11" type="ORF">EKG83_07565</name>
</gene>
<dbReference type="GO" id="GO:0140114">
    <property type="term" value="P:cellular detoxification of fluoride"/>
    <property type="evidence" value="ECO:0007669"/>
    <property type="project" value="UniProtKB-UniRule"/>
</dbReference>